<evidence type="ECO:0000256" key="2">
    <source>
        <dbReference type="ARBA" id="ARBA00012380"/>
    </source>
</evidence>
<dbReference type="NCBIfam" id="TIGR02032">
    <property type="entry name" value="GG-red-SF"/>
    <property type="match status" value="1"/>
</dbReference>
<evidence type="ECO:0000313" key="13">
    <source>
        <dbReference type="Proteomes" id="UP000078463"/>
    </source>
</evidence>
<evidence type="ECO:0000256" key="9">
    <source>
        <dbReference type="ARBA" id="ARBA00047837"/>
    </source>
</evidence>
<dbReference type="GO" id="GO:0045550">
    <property type="term" value="F:geranylgeranyl reductase activity"/>
    <property type="evidence" value="ECO:0007669"/>
    <property type="project" value="InterPro"/>
</dbReference>
<dbReference type="InterPro" id="IPR036188">
    <property type="entry name" value="FAD/NAD-bd_sf"/>
</dbReference>
<comment type="catalytic activity">
    <reaction evidence="9">
        <text>phytyl diphosphate + 3 NADP(+) = geranylgeranyl diphosphate + 3 NADPH + 3 H(+)</text>
        <dbReference type="Rhea" id="RHEA:26229"/>
        <dbReference type="ChEBI" id="CHEBI:15378"/>
        <dbReference type="ChEBI" id="CHEBI:57533"/>
        <dbReference type="ChEBI" id="CHEBI:57783"/>
        <dbReference type="ChEBI" id="CHEBI:58349"/>
        <dbReference type="ChEBI" id="CHEBI:75434"/>
        <dbReference type="EC" id="1.3.1.83"/>
    </reaction>
</comment>
<evidence type="ECO:0000256" key="10">
    <source>
        <dbReference type="ARBA" id="ARBA00067637"/>
    </source>
</evidence>
<dbReference type="InterPro" id="IPR011777">
    <property type="entry name" value="Geranylgeranyl_Rdtase_fam"/>
</dbReference>
<dbReference type="SUPFAM" id="SSF51905">
    <property type="entry name" value="FAD/NAD(P)-binding domain"/>
    <property type="match status" value="1"/>
</dbReference>
<dbReference type="InterPro" id="IPR050407">
    <property type="entry name" value="Geranylgeranyl_reductase"/>
</dbReference>
<keyword evidence="13" id="KW-1185">Reference proteome</keyword>
<evidence type="ECO:0000256" key="7">
    <source>
        <dbReference type="ARBA" id="ARBA00023444"/>
    </source>
</evidence>
<protein>
    <recommendedName>
        <fullName evidence="10">Geranylgeranyl diphosphate reductase</fullName>
        <ecNumber evidence="2">1.3.1.83</ecNumber>
    </recommendedName>
    <alternativeName>
        <fullName evidence="8">Geranylgeranyl reductase</fullName>
    </alternativeName>
</protein>
<dbReference type="AlphaFoldDB" id="A0A191UGR4"/>
<dbReference type="Gene3D" id="3.50.50.60">
    <property type="entry name" value="FAD/NAD(P)-binding domain"/>
    <property type="match status" value="1"/>
</dbReference>
<dbReference type="InterPro" id="IPR002938">
    <property type="entry name" value="FAD-bd"/>
</dbReference>
<dbReference type="FunFam" id="3.50.50.60:FF:000083">
    <property type="entry name" value="Geranylgeranyl diphosphate reductase"/>
    <property type="match status" value="1"/>
</dbReference>
<dbReference type="OrthoDB" id="103324at2"/>
<keyword evidence="6" id="KW-0149">Chlorophyll biosynthesis</keyword>
<sequence length="401" mass="43988">MSSELIYDAVVVGGGPAGATAAHTLALKGMKVLLLDKRGRIKPCGGAIPPRLIKDFQIPDELLVARAKSARMVSPSGKAVDIPIENGFVGMVDRAQFDEWLRKRAVNAGAEREDGLFETLTRENSHVRIHYRSRGARDGDHGSIKSVLAKSVIGADGAKSQVGRSAGVKGCAEANYVFAYHEIIKTPKDSPSSFDASRCDVLYQQPVSPDFYGWVFPHGDTISIGTGSADKGFSLRNAVGKLRKDIGLEHAELVRHEGAPLPMKPLKKWDDGKQVVLAGDAAGVVAPASGEGIYYAMLGGQLAGEAIAEFVETQNPAKLQLARKRFMKEHRMTFLVLGIMQYFWYSTDKRRESFVKMCEDKDVQRLTFESYMNKKLVRKKPLAHFKIFIKDMGHLLGLAKV</sequence>
<evidence type="ECO:0000256" key="5">
    <source>
        <dbReference type="ARBA" id="ARBA00023002"/>
    </source>
</evidence>
<dbReference type="EMBL" id="CP015922">
    <property type="protein sequence ID" value="ANJ00107.1"/>
    <property type="molecule type" value="Genomic_DNA"/>
</dbReference>
<dbReference type="GO" id="GO:0015979">
    <property type="term" value="P:photosynthesis"/>
    <property type="evidence" value="ECO:0007669"/>
    <property type="project" value="UniProtKB-KW"/>
</dbReference>
<dbReference type="GO" id="GO:0071949">
    <property type="term" value="F:FAD binding"/>
    <property type="evidence" value="ECO:0007669"/>
    <property type="project" value="InterPro"/>
</dbReference>
<evidence type="ECO:0000256" key="4">
    <source>
        <dbReference type="ARBA" id="ARBA00022857"/>
    </source>
</evidence>
<dbReference type="Proteomes" id="UP000078463">
    <property type="component" value="Chromosome"/>
</dbReference>
<evidence type="ECO:0000259" key="11">
    <source>
        <dbReference type="Pfam" id="PF01494"/>
    </source>
</evidence>
<dbReference type="Pfam" id="PF13450">
    <property type="entry name" value="NAD_binding_8"/>
    <property type="match status" value="1"/>
</dbReference>
<dbReference type="EC" id="1.3.1.83" evidence="2"/>
<feature type="domain" description="FAD-binding" evidence="11">
    <location>
        <begin position="91"/>
        <end position="312"/>
    </location>
</feature>
<dbReference type="NCBIfam" id="TIGR02023">
    <property type="entry name" value="BchP-ChlP"/>
    <property type="match status" value="1"/>
</dbReference>
<evidence type="ECO:0000256" key="3">
    <source>
        <dbReference type="ARBA" id="ARBA00022531"/>
    </source>
</evidence>
<dbReference type="GO" id="GO:0102067">
    <property type="term" value="F:geranylgeranyl diphosphate reductase activity"/>
    <property type="evidence" value="ECO:0007669"/>
    <property type="project" value="UniProtKB-EC"/>
</dbReference>
<dbReference type="Pfam" id="PF01494">
    <property type="entry name" value="FAD_binding_3"/>
    <property type="match status" value="1"/>
</dbReference>
<keyword evidence="3" id="KW-0602">Photosynthesis</keyword>
<dbReference type="PANTHER" id="PTHR42685">
    <property type="entry name" value="GERANYLGERANYL DIPHOSPHATE REDUCTASE"/>
    <property type="match status" value="1"/>
</dbReference>
<accession>A0A191UGR4</accession>
<dbReference type="InterPro" id="IPR010253">
    <property type="entry name" value="BchP_ChlP_pln/prok"/>
</dbReference>
<organism evidence="12 13">
    <name type="scientific">Polynucleobacter wuianus</name>
    <dbReference type="NCBI Taxonomy" id="1743168"/>
    <lineage>
        <taxon>Bacteria</taxon>
        <taxon>Pseudomonadati</taxon>
        <taxon>Pseudomonadota</taxon>
        <taxon>Betaproteobacteria</taxon>
        <taxon>Burkholderiales</taxon>
        <taxon>Burkholderiaceae</taxon>
        <taxon>Polynucleobacter</taxon>
    </lineage>
</organism>
<keyword evidence="5" id="KW-0560">Oxidoreductase</keyword>
<comment type="similarity">
    <text evidence="1">Belongs to the geranylgeranyl reductase family. ChlP subfamily.</text>
</comment>
<evidence type="ECO:0000256" key="8">
    <source>
        <dbReference type="ARBA" id="ARBA00033069"/>
    </source>
</evidence>
<dbReference type="PRINTS" id="PR00420">
    <property type="entry name" value="RNGMNOXGNASE"/>
</dbReference>
<evidence type="ECO:0000313" key="12">
    <source>
        <dbReference type="EMBL" id="ANJ00107.1"/>
    </source>
</evidence>
<gene>
    <name evidence="12" type="ORF">A8O14_08475</name>
</gene>
<dbReference type="PANTHER" id="PTHR42685:SF4">
    <property type="entry name" value="GERANYLGERANYL DIPHOSPHATE REDUCTASE, CHLOROPLASTIC"/>
    <property type="match status" value="1"/>
</dbReference>
<dbReference type="STRING" id="1743168.A8O14_08475"/>
<evidence type="ECO:0000256" key="6">
    <source>
        <dbReference type="ARBA" id="ARBA00023171"/>
    </source>
</evidence>
<dbReference type="RefSeq" id="WP_068949113.1">
    <property type="nucleotide sequence ID" value="NZ_CP015922.1"/>
</dbReference>
<comment type="pathway">
    <text evidence="7">Porphyrin-containing compound metabolism.</text>
</comment>
<dbReference type="KEGG" id="pwu:A8O14_08475"/>
<evidence type="ECO:0000256" key="1">
    <source>
        <dbReference type="ARBA" id="ARBA00006632"/>
    </source>
</evidence>
<proteinExistence type="inferred from homology"/>
<dbReference type="GO" id="GO:0015995">
    <property type="term" value="P:chlorophyll biosynthetic process"/>
    <property type="evidence" value="ECO:0007669"/>
    <property type="project" value="UniProtKB-KW"/>
</dbReference>
<keyword evidence="4" id="KW-0521">NADP</keyword>
<name>A0A191UGR4_9BURK</name>
<reference evidence="13" key="1">
    <citation type="submission" date="2016-05" db="EMBL/GenBank/DDBJ databases">
        <title>Polynucleobacter sp. QLW-P1FAT50C-4 genome.</title>
        <authorList>
            <person name="Hahn M.W."/>
        </authorList>
    </citation>
    <scope>NUCLEOTIDE SEQUENCE [LARGE SCALE GENOMIC DNA]</scope>
    <source>
        <strain evidence="13">QLW-P1FAT50C-4</strain>
    </source>
</reference>